<feature type="region of interest" description="Disordered" evidence="1">
    <location>
        <begin position="448"/>
        <end position="486"/>
    </location>
</feature>
<dbReference type="PRINTS" id="PR01217">
    <property type="entry name" value="PRICHEXTENSN"/>
</dbReference>
<accession>A0A843UQ95</accession>
<feature type="compositionally biased region" description="Low complexity" evidence="1">
    <location>
        <begin position="451"/>
        <end position="460"/>
    </location>
</feature>
<gene>
    <name evidence="2" type="ORF">Taro_018181</name>
</gene>
<feature type="compositionally biased region" description="Pro residues" evidence="1">
    <location>
        <begin position="72"/>
        <end position="112"/>
    </location>
</feature>
<dbReference type="Proteomes" id="UP000652761">
    <property type="component" value="Unassembled WGS sequence"/>
</dbReference>
<feature type="compositionally biased region" description="Pro residues" evidence="1">
    <location>
        <begin position="164"/>
        <end position="205"/>
    </location>
</feature>
<dbReference type="AlphaFoldDB" id="A0A843UQ95"/>
<evidence type="ECO:0000256" key="1">
    <source>
        <dbReference type="SAM" id="MobiDB-lite"/>
    </source>
</evidence>
<dbReference type="PANTHER" id="PTHR33472:SF28">
    <property type="entry name" value="BROMO AND FHA DOMAIN-CONTAINING PROTEIN DDB_G0267958"/>
    <property type="match status" value="1"/>
</dbReference>
<dbReference type="PANTHER" id="PTHR33472">
    <property type="entry name" value="OS01G0106600 PROTEIN"/>
    <property type="match status" value="1"/>
</dbReference>
<feature type="region of interest" description="Disordered" evidence="1">
    <location>
        <begin position="1"/>
        <end position="326"/>
    </location>
</feature>
<sequence>MENQRPPQAPTMTGRPWFRLTSMRASETPLATGTPAPVAEPPRPATPPPPATERPLLRLGSLLSRSTAPTSAVPPPPQEPPAQAPPPPQTQPPTPPPTVPTSGTPPQPPALPTPLATAALTQEQQSPSQALRSTPSSVVRPPSPPAPPAPQSLTVIGLPETTLRPPPPPSPTTTVSPPPPPPPPGRSTLTPPAPAVPSPRLPSPPVRTLSPKAPPATSQRLPSPPLRTLSPLAPPALSPRLPSPPPYPEPETKPVVSVVTSQSVRTQEPTSGLYKDRNNRINGNGGQKTQGGLLPSPTSTPKKADPAEPAAVPGKKKSGSSDEAESRMRVLTLAGENMGAYMNLGSGVHRGNTVKGHDRHLTQSQTATQSIEKVVVAPGSNGTGDASLDVQNYSAAKDVKESTGASKWKAGAASAKPMAALVNSNVQSVNNSIMFNSSCTQQSPGVYITLSSGSRRPSSSLAVAGDGNGNSDGKTGIGKDNARADH</sequence>
<name>A0A843UQ95_COLES</name>
<proteinExistence type="predicted"/>
<feature type="compositionally biased region" description="Low complexity" evidence="1">
    <location>
        <begin position="113"/>
        <end position="140"/>
    </location>
</feature>
<dbReference type="OrthoDB" id="1939627at2759"/>
<evidence type="ECO:0000313" key="2">
    <source>
        <dbReference type="EMBL" id="MQL85648.1"/>
    </source>
</evidence>
<reference evidence="2" key="1">
    <citation type="submission" date="2017-07" db="EMBL/GenBank/DDBJ databases">
        <title>Taro Niue Genome Assembly and Annotation.</title>
        <authorList>
            <person name="Atibalentja N."/>
            <person name="Keating K."/>
            <person name="Fields C.J."/>
        </authorList>
    </citation>
    <scope>NUCLEOTIDE SEQUENCE</scope>
    <source>
        <strain evidence="2">Niue_2</strain>
        <tissue evidence="2">Leaf</tissue>
    </source>
</reference>
<feature type="compositionally biased region" description="Pro residues" evidence="1">
    <location>
        <begin position="232"/>
        <end position="249"/>
    </location>
</feature>
<feature type="compositionally biased region" description="Low complexity" evidence="1">
    <location>
        <begin position="255"/>
        <end position="267"/>
    </location>
</feature>
<protein>
    <submittedName>
        <fullName evidence="2">Uncharacterized protein</fullName>
    </submittedName>
</protein>
<comment type="caution">
    <text evidence="2">The sequence shown here is derived from an EMBL/GenBank/DDBJ whole genome shotgun (WGS) entry which is preliminary data.</text>
</comment>
<keyword evidence="3" id="KW-1185">Reference proteome</keyword>
<organism evidence="2 3">
    <name type="scientific">Colocasia esculenta</name>
    <name type="common">Wild taro</name>
    <name type="synonym">Arum esculentum</name>
    <dbReference type="NCBI Taxonomy" id="4460"/>
    <lineage>
        <taxon>Eukaryota</taxon>
        <taxon>Viridiplantae</taxon>
        <taxon>Streptophyta</taxon>
        <taxon>Embryophyta</taxon>
        <taxon>Tracheophyta</taxon>
        <taxon>Spermatophyta</taxon>
        <taxon>Magnoliopsida</taxon>
        <taxon>Liliopsida</taxon>
        <taxon>Araceae</taxon>
        <taxon>Aroideae</taxon>
        <taxon>Colocasieae</taxon>
        <taxon>Colocasia</taxon>
    </lineage>
</organism>
<feature type="compositionally biased region" description="Low complexity" evidence="1">
    <location>
        <begin position="151"/>
        <end position="163"/>
    </location>
</feature>
<dbReference type="EMBL" id="NMUH01000841">
    <property type="protein sequence ID" value="MQL85648.1"/>
    <property type="molecule type" value="Genomic_DNA"/>
</dbReference>
<feature type="compositionally biased region" description="Low complexity" evidence="1">
    <location>
        <begin position="53"/>
        <end position="71"/>
    </location>
</feature>
<feature type="compositionally biased region" description="Pro residues" evidence="1">
    <location>
        <begin position="141"/>
        <end position="150"/>
    </location>
</feature>
<evidence type="ECO:0000313" key="3">
    <source>
        <dbReference type="Proteomes" id="UP000652761"/>
    </source>
</evidence>
<feature type="compositionally biased region" description="Pro residues" evidence="1">
    <location>
        <begin position="38"/>
        <end position="52"/>
    </location>
</feature>